<organism evidence="5 6">
    <name type="scientific">Reyranella humidisoli</name>
    <dbReference type="NCBI Taxonomy" id="2849149"/>
    <lineage>
        <taxon>Bacteria</taxon>
        <taxon>Pseudomonadati</taxon>
        <taxon>Pseudomonadota</taxon>
        <taxon>Alphaproteobacteria</taxon>
        <taxon>Hyphomicrobiales</taxon>
        <taxon>Reyranellaceae</taxon>
        <taxon>Reyranella</taxon>
    </lineage>
</organism>
<dbReference type="PANTHER" id="PTHR43884">
    <property type="entry name" value="ACYL-COA DEHYDROGENASE"/>
    <property type="match status" value="1"/>
</dbReference>
<dbReference type="PIRSF" id="PIRSF016578">
    <property type="entry name" value="HsaA"/>
    <property type="match status" value="1"/>
</dbReference>
<dbReference type="Pfam" id="PF02770">
    <property type="entry name" value="Acyl-CoA_dh_M"/>
    <property type="match status" value="1"/>
</dbReference>
<evidence type="ECO:0000259" key="2">
    <source>
        <dbReference type="Pfam" id="PF00441"/>
    </source>
</evidence>
<evidence type="ECO:0000259" key="3">
    <source>
        <dbReference type="Pfam" id="PF02770"/>
    </source>
</evidence>
<evidence type="ECO:0000256" key="1">
    <source>
        <dbReference type="ARBA" id="ARBA00022630"/>
    </source>
</evidence>
<feature type="domain" description="Acyl-CoA dehydrogenase/oxidase N-terminal" evidence="4">
    <location>
        <begin position="10"/>
        <end position="123"/>
    </location>
</feature>
<dbReference type="PROSITE" id="PS00318">
    <property type="entry name" value="HMG_COA_REDUCTASE_2"/>
    <property type="match status" value="1"/>
</dbReference>
<protein>
    <submittedName>
        <fullName evidence="5">Acyl-CoA/acyl-ACP dehydrogenase</fullName>
    </submittedName>
</protein>
<dbReference type="InterPro" id="IPR006091">
    <property type="entry name" value="Acyl-CoA_Oxase/DH_mid-dom"/>
</dbReference>
<feature type="domain" description="Acyl-CoA dehydrogenase/oxidase C-terminal" evidence="2">
    <location>
        <begin position="233"/>
        <end position="381"/>
    </location>
</feature>
<evidence type="ECO:0000259" key="4">
    <source>
        <dbReference type="Pfam" id="PF02771"/>
    </source>
</evidence>
<dbReference type="EMBL" id="JAHOPB010000001">
    <property type="protein sequence ID" value="MBU8874177.1"/>
    <property type="molecule type" value="Genomic_DNA"/>
</dbReference>
<gene>
    <name evidence="5" type="ORF">KQ910_10410</name>
</gene>
<keyword evidence="1" id="KW-0285">Flavoprotein</keyword>
<accession>A0ABS6IHW0</accession>
<dbReference type="InterPro" id="IPR013786">
    <property type="entry name" value="AcylCoA_DH/ox_N"/>
</dbReference>
<feature type="domain" description="Acyl-CoA oxidase/dehydrogenase middle" evidence="3">
    <location>
        <begin position="127"/>
        <end position="221"/>
    </location>
</feature>
<dbReference type="InterPro" id="IPR023076">
    <property type="entry name" value="HMG_CoA_Rdtase_CS"/>
</dbReference>
<keyword evidence="6" id="KW-1185">Reference proteome</keyword>
<dbReference type="RefSeq" id="WP_216959260.1">
    <property type="nucleotide sequence ID" value="NZ_JAHOPB010000001.1"/>
</dbReference>
<dbReference type="InterPro" id="IPR009075">
    <property type="entry name" value="AcylCo_DH/oxidase_C"/>
</dbReference>
<dbReference type="Proteomes" id="UP000727907">
    <property type="component" value="Unassembled WGS sequence"/>
</dbReference>
<name>A0ABS6IHW0_9HYPH</name>
<evidence type="ECO:0000313" key="6">
    <source>
        <dbReference type="Proteomes" id="UP000727907"/>
    </source>
</evidence>
<comment type="caution">
    <text evidence="5">The sequence shown here is derived from an EMBL/GenBank/DDBJ whole genome shotgun (WGS) entry which is preliminary data.</text>
</comment>
<evidence type="ECO:0000313" key="5">
    <source>
        <dbReference type="EMBL" id="MBU8874177.1"/>
    </source>
</evidence>
<dbReference type="PANTHER" id="PTHR43884:SF12">
    <property type="entry name" value="ISOVALERYL-COA DEHYDROGENASE, MITOCHONDRIAL-RELATED"/>
    <property type="match status" value="1"/>
</dbReference>
<dbReference type="Pfam" id="PF00441">
    <property type="entry name" value="Acyl-CoA_dh_1"/>
    <property type="match status" value="1"/>
</dbReference>
<proteinExistence type="predicted"/>
<sequence length="383" mass="42022">MSTLDEFGLTDEQVLIRRNVAELLARVLPPEEIRRLDEESAFPHAAFDALAQAGYMALPYDPAYGGMGGSRKDLVVLVEALARHYSGASSLYLPTVVYGGMHLQLTAGEHLRRRYLPEICAGKLKSAFALSEPDTGSDASGIKTRAVRDGNGYRITGQKLYISAAHVADYLMVVAKTDSEARHKGVTLFWVDARAAGLTMQPLPTLGRRTTHANEIFFDGVFVPADHVIGEENRGWSGLMKGLNLERLCLAAQACGNMHFGIEYAKRFAQERIQFGQPISKFQAIQHKFADMRILLRTTQALTYRLADMLDAGLDPVEETAIAKIQGTDGEFKCAHLAMEIMGGAGYTMAHDIQRLFRDVRVGSIGGGTNDIQRNTIAKMMGL</sequence>
<dbReference type="Pfam" id="PF02771">
    <property type="entry name" value="Acyl-CoA_dh_N"/>
    <property type="match status" value="1"/>
</dbReference>
<reference evidence="5 6" key="1">
    <citation type="submission" date="2021-06" db="EMBL/GenBank/DDBJ databases">
        <authorList>
            <person name="Lee D.H."/>
        </authorList>
    </citation>
    <scope>NUCLEOTIDE SEQUENCE [LARGE SCALE GENOMIC DNA]</scope>
    <source>
        <strain evidence="5 6">MMS21-HV4-11</strain>
    </source>
</reference>